<accession>A0A1T1D3E7</accession>
<proteinExistence type="predicted"/>
<comment type="caution">
    <text evidence="1">The sequence shown here is derived from an EMBL/GenBank/DDBJ whole genome shotgun (WGS) entry which is preliminary data.</text>
</comment>
<dbReference type="Proteomes" id="UP000242636">
    <property type="component" value="Unassembled WGS sequence"/>
</dbReference>
<name>A0A1T1D3E7_9SYNE</name>
<reference evidence="1 2" key="1">
    <citation type="submission" date="2017-02" db="EMBL/GenBank/DDBJ databases">
        <title>Draft Genome Sequences of 'Candidatus Synechococcus spongiarum', Cyanobacterial Symbionts of the Mediterranean Sponge Aplysina aerophoba from two locations.</title>
        <authorList>
            <person name="Slaby B.M."/>
            <person name="Hentschel U."/>
        </authorList>
    </citation>
    <scope>NUCLEOTIDE SEQUENCE [LARGE SCALE GENOMIC DNA]</scope>
    <source>
        <strain evidence="1">LMB bulk15M</strain>
    </source>
</reference>
<evidence type="ECO:0000313" key="1">
    <source>
        <dbReference type="EMBL" id="OOV35153.1"/>
    </source>
</evidence>
<dbReference type="AlphaFoldDB" id="A0A1T1D3E7"/>
<dbReference type="EMBL" id="MWLD01000014">
    <property type="protein sequence ID" value="OOV35153.1"/>
    <property type="molecule type" value="Genomic_DNA"/>
</dbReference>
<sequence length="106" mass="12208">MRVNYETGQISADAEACKDASIDVSKVEETIRILGLNVDRLKVARREHWRALSKYLANSEDIREAARRELLPEEGSHRLKKFFSTTRSYFGPVAEEILAETPQEWI</sequence>
<keyword evidence="2" id="KW-1185">Reference proteome</keyword>
<evidence type="ECO:0000313" key="2">
    <source>
        <dbReference type="Proteomes" id="UP000242636"/>
    </source>
</evidence>
<organism evidence="1 2">
    <name type="scientific">Candidatus Synechococcus spongiarum LMB bulk15M</name>
    <dbReference type="NCBI Taxonomy" id="1943582"/>
    <lineage>
        <taxon>Bacteria</taxon>
        <taxon>Bacillati</taxon>
        <taxon>Cyanobacteriota</taxon>
        <taxon>Cyanophyceae</taxon>
        <taxon>Synechococcales</taxon>
        <taxon>Synechococcaceae</taxon>
        <taxon>Synechococcus</taxon>
    </lineage>
</organism>
<gene>
    <name evidence="1" type="ORF">BV61_01345</name>
</gene>
<protein>
    <submittedName>
        <fullName evidence="1">Uncharacterized protein</fullName>
    </submittedName>
</protein>